<dbReference type="SUPFAM" id="SSF53098">
    <property type="entry name" value="Ribonuclease H-like"/>
    <property type="match status" value="1"/>
</dbReference>
<comment type="caution">
    <text evidence="2">The sequence shown here is derived from an EMBL/GenBank/DDBJ whole genome shotgun (WGS) entry which is preliminary data.</text>
</comment>
<dbReference type="Pfam" id="PF00665">
    <property type="entry name" value="rve"/>
    <property type="match status" value="1"/>
</dbReference>
<organism evidence="2 3">
    <name type="scientific">Tanacetum coccineum</name>
    <dbReference type="NCBI Taxonomy" id="301880"/>
    <lineage>
        <taxon>Eukaryota</taxon>
        <taxon>Viridiplantae</taxon>
        <taxon>Streptophyta</taxon>
        <taxon>Embryophyta</taxon>
        <taxon>Tracheophyta</taxon>
        <taxon>Spermatophyta</taxon>
        <taxon>Magnoliopsida</taxon>
        <taxon>eudicotyledons</taxon>
        <taxon>Gunneridae</taxon>
        <taxon>Pentapetalae</taxon>
        <taxon>asterids</taxon>
        <taxon>campanulids</taxon>
        <taxon>Asterales</taxon>
        <taxon>Asteraceae</taxon>
        <taxon>Asteroideae</taxon>
        <taxon>Anthemideae</taxon>
        <taxon>Anthemidinae</taxon>
        <taxon>Tanacetum</taxon>
    </lineage>
</organism>
<dbReference type="InterPro" id="IPR036397">
    <property type="entry name" value="RNaseH_sf"/>
</dbReference>
<dbReference type="InterPro" id="IPR001584">
    <property type="entry name" value="Integrase_cat-core"/>
</dbReference>
<feature type="domain" description="Integrase catalytic" evidence="1">
    <location>
        <begin position="102"/>
        <end position="267"/>
    </location>
</feature>
<dbReference type="Gene3D" id="3.30.420.10">
    <property type="entry name" value="Ribonuclease H-like superfamily/Ribonuclease H"/>
    <property type="match status" value="1"/>
</dbReference>
<accession>A0ABQ5DHF2</accession>
<keyword evidence="3" id="KW-1185">Reference proteome</keyword>
<dbReference type="EMBL" id="BQNB010015245">
    <property type="protein sequence ID" value="GJT37696.1"/>
    <property type="molecule type" value="Genomic_DNA"/>
</dbReference>
<reference evidence="2" key="2">
    <citation type="submission" date="2022-01" db="EMBL/GenBank/DDBJ databases">
        <authorList>
            <person name="Yamashiro T."/>
            <person name="Shiraishi A."/>
            <person name="Satake H."/>
            <person name="Nakayama K."/>
        </authorList>
    </citation>
    <scope>NUCLEOTIDE SEQUENCE</scope>
</reference>
<sequence>MYLEDRYFGPVMKEVLKGQCYDYQIQDGFLLKDRRLCIPECSLRGKVVVEQHALGHFGRDKSIALEERKYSWPKLKWDVTRHVERCEVCQRSKGVSTNAGLYTPLPVPSSHWIDVSMDFVLGLPCTQRRKDSIMVAVDRFSKMAHFISCRKTMDASNVADLYFKEVFRLHGLPLTINADRDPKFIGYFWRTLWKKMGTQLCFSTSYHQRTDGQTKVVNRSLGNLLRCLVEDKPKQWVLVLPFAEFAFNNSKNRTTQRSPFEIVHGLSPYTVTDLTLIPNLRKANVKADEFAEHIKSIHEEVKLQVEAYNAKYKKTADLHRRKVVFEEGDYVWAVLTKDRLPVGVNVKLHDRKVGPCQILKKINDNAYKLELPSHFNTSDVFNVKHLIPYKGDRPSNYNSRASSSSANAD</sequence>
<dbReference type="InterPro" id="IPR056924">
    <property type="entry name" value="SH3_Tf2-1"/>
</dbReference>
<dbReference type="PROSITE" id="PS50994">
    <property type="entry name" value="INTEGRASE"/>
    <property type="match status" value="1"/>
</dbReference>
<dbReference type="InterPro" id="IPR012337">
    <property type="entry name" value="RNaseH-like_sf"/>
</dbReference>
<evidence type="ECO:0000259" key="1">
    <source>
        <dbReference type="PROSITE" id="PS50994"/>
    </source>
</evidence>
<reference evidence="2" key="1">
    <citation type="journal article" date="2022" name="Int. J. Mol. Sci.">
        <title>Draft Genome of Tanacetum Coccineum: Genomic Comparison of Closely Related Tanacetum-Family Plants.</title>
        <authorList>
            <person name="Yamashiro T."/>
            <person name="Shiraishi A."/>
            <person name="Nakayama K."/>
            <person name="Satake H."/>
        </authorList>
    </citation>
    <scope>NUCLEOTIDE SEQUENCE</scope>
</reference>
<dbReference type="Pfam" id="PF24626">
    <property type="entry name" value="SH3_Tf2-1"/>
    <property type="match status" value="1"/>
</dbReference>
<name>A0ABQ5DHF2_9ASTR</name>
<evidence type="ECO:0000313" key="3">
    <source>
        <dbReference type="Proteomes" id="UP001151760"/>
    </source>
</evidence>
<dbReference type="Proteomes" id="UP001151760">
    <property type="component" value="Unassembled WGS sequence"/>
</dbReference>
<dbReference type="Pfam" id="PF17921">
    <property type="entry name" value="Integrase_H2C2"/>
    <property type="match status" value="1"/>
</dbReference>
<dbReference type="PANTHER" id="PTHR35046:SF18">
    <property type="entry name" value="RNA-DIRECTED DNA POLYMERASE"/>
    <property type="match status" value="1"/>
</dbReference>
<proteinExistence type="predicted"/>
<dbReference type="InterPro" id="IPR041588">
    <property type="entry name" value="Integrase_H2C2"/>
</dbReference>
<gene>
    <name evidence="2" type="ORF">Tco_0937561</name>
</gene>
<dbReference type="PANTHER" id="PTHR35046">
    <property type="entry name" value="ZINC KNUCKLE (CCHC-TYPE) FAMILY PROTEIN"/>
    <property type="match status" value="1"/>
</dbReference>
<protein>
    <submittedName>
        <fullName evidence="2">CCCH-type zinc finger family protein</fullName>
    </submittedName>
</protein>
<dbReference type="Gene3D" id="1.10.340.70">
    <property type="match status" value="1"/>
</dbReference>
<evidence type="ECO:0000313" key="2">
    <source>
        <dbReference type="EMBL" id="GJT37696.1"/>
    </source>
</evidence>